<evidence type="ECO:0000259" key="10">
    <source>
        <dbReference type="Pfam" id="PF17652"/>
    </source>
</evidence>
<evidence type="ECO:0000259" key="9">
    <source>
        <dbReference type="Pfam" id="PF03639"/>
    </source>
</evidence>
<dbReference type="GO" id="GO:0009986">
    <property type="term" value="C:cell surface"/>
    <property type="evidence" value="ECO:0007669"/>
    <property type="project" value="TreeGrafter"/>
</dbReference>
<evidence type="ECO:0000256" key="6">
    <source>
        <dbReference type="ARBA" id="ARBA00023295"/>
    </source>
</evidence>
<evidence type="ECO:0000256" key="2">
    <source>
        <dbReference type="ARBA" id="ARBA00010730"/>
    </source>
</evidence>
<evidence type="ECO:0000256" key="4">
    <source>
        <dbReference type="ARBA" id="ARBA00022801"/>
    </source>
</evidence>
<proteinExistence type="inferred from homology"/>
<evidence type="ECO:0000313" key="11">
    <source>
        <dbReference type="EMBL" id="KAF5578310.1"/>
    </source>
</evidence>
<evidence type="ECO:0000256" key="1">
    <source>
        <dbReference type="ARBA" id="ARBA00000382"/>
    </source>
</evidence>
<dbReference type="PANTHER" id="PTHR31983">
    <property type="entry name" value="ENDO-1,3(4)-BETA-GLUCANASE 1"/>
    <property type="match status" value="1"/>
</dbReference>
<evidence type="ECO:0000313" key="12">
    <source>
        <dbReference type="Proteomes" id="UP000544095"/>
    </source>
</evidence>
<keyword evidence="5" id="KW-0119">Carbohydrate metabolism</keyword>
<protein>
    <recommendedName>
        <fullName evidence="3">glucan endo-1,3-beta-D-glucosidase</fullName>
        <ecNumber evidence="3">3.2.1.39</ecNumber>
    </recommendedName>
</protein>
<dbReference type="Pfam" id="PF17652">
    <property type="entry name" value="Glyco_hydro81C"/>
    <property type="match status" value="1"/>
</dbReference>
<keyword evidence="7" id="KW-0961">Cell wall biogenesis/degradation</keyword>
<dbReference type="Gene3D" id="2.70.98.30">
    <property type="entry name" value="Golgi alpha-mannosidase II, domain 4"/>
    <property type="match status" value="1"/>
</dbReference>
<dbReference type="Pfam" id="PF03639">
    <property type="entry name" value="Glyco_hydro_81"/>
    <property type="match status" value="1"/>
</dbReference>
<comment type="caution">
    <text evidence="11">The sequence shown here is derived from an EMBL/GenBank/DDBJ whole genome shotgun (WGS) entry which is preliminary data.</text>
</comment>
<keyword evidence="8" id="KW-0624">Polysaccharide degradation</keyword>
<dbReference type="InterPro" id="IPR040720">
    <property type="entry name" value="GH81_C"/>
</dbReference>
<comment type="catalytic activity">
    <reaction evidence="1">
        <text>Hydrolysis of (1-&gt;3)-beta-D-glucosidic linkages in (1-&gt;3)-beta-D-glucans.</text>
        <dbReference type="EC" id="3.2.1.39"/>
    </reaction>
</comment>
<dbReference type="PANTHER" id="PTHR31983:SF0">
    <property type="entry name" value="GLUCAN ENDO-1,3-BETA-D-GLUCOSIDASE 2"/>
    <property type="match status" value="1"/>
</dbReference>
<dbReference type="PROSITE" id="PS52008">
    <property type="entry name" value="GH81"/>
    <property type="match status" value="1"/>
</dbReference>
<gene>
    <name evidence="11" type="ORF">FPANT_10031</name>
</gene>
<comment type="similarity">
    <text evidence="2">Belongs to the glycosyl hydrolase 81 family.</text>
</comment>
<dbReference type="InterPro" id="IPR040451">
    <property type="entry name" value="GH81_N"/>
</dbReference>
<dbReference type="EMBL" id="JAAOAR010000556">
    <property type="protein sequence ID" value="KAF5578310.1"/>
    <property type="molecule type" value="Genomic_DNA"/>
</dbReference>
<dbReference type="Proteomes" id="UP000544095">
    <property type="component" value="Unassembled WGS sequence"/>
</dbReference>
<dbReference type="GO" id="GO:0042973">
    <property type="term" value="F:glucan endo-1,3-beta-D-glucosidase activity"/>
    <property type="evidence" value="ECO:0007669"/>
    <property type="project" value="UniProtKB-EC"/>
</dbReference>
<dbReference type="GO" id="GO:0052861">
    <property type="term" value="F:endo-1,3(4)-beta-glucanase activity"/>
    <property type="evidence" value="ECO:0007669"/>
    <property type="project" value="InterPro"/>
</dbReference>
<sequence>MYVCGRGASKQSSENVFVKISHDPPILVPSRADHPQKPVGVDNKNSPIQTNKFYANFFANNQDNATWTHPYSVSWSNDTAKQGHGLSISHTDRDDFIYGPGDPVKSFEDPGFRQSISLSARELQNGTVLTTDSLTTFSVNVNLAPRRGAKPLISFPLVQGMAFVTGVYSKATVVIQSQKRFSNITNLVLSANGPGQSVYGWNVLLGDGSSWLIYLTPTCLSERPTLRINDKGTIMGPRSFSGTVQVAKNPAGAAGIDVFNKAAGVYPVDATISGSVSGRTGTYTLAWKKRGIQQRTLLMFALPHHVQSFSAETARGLTHITLASTTKGIATAVLADQFTMVEYELPTDIGFDPWSPRLGSVGSKGSAATVSQDAKAAIIKAAKVELARDITELTNLTSKYYGGIAFSVYARALYAVHTIAGDTSPTASSLAKLEAAFDRYVKNEEPNPLCYDTVWKGLVSSASYGNNDSSIDFGNTYYNDHNFHYGYYVYTAAIIAHFDPSWLSKNGGVNKIWVNNLIRDWSNPSAEDPFFPFSRSFDWFHGHSWARGVLEAPDGKDQESSAEDAFSTYAIKMWGKVIGDANLEARGNLQLAVTARSLQSYFLLASDNAVQPANFIGNRATGILWDRKVNHTTYFGDDIAFIQGIHMLPIVPSSAYVRKPSFVREEWDQYFAGNKSGSLSSGGFAGHIYANLAIADKAGAIESYAFFKKQTPDSPYLSGSSLTWDLAYAAALGGSLAFNVSANSTRLWT</sequence>
<keyword evidence="12" id="KW-1185">Reference proteome</keyword>
<keyword evidence="6" id="KW-0326">Glycosidase</keyword>
<accession>A0A8H5KPX9</accession>
<feature type="domain" description="Glycosyl hydrolase family 81 N-terminal" evidence="9">
    <location>
        <begin position="34"/>
        <end position="356"/>
    </location>
</feature>
<evidence type="ECO:0000256" key="7">
    <source>
        <dbReference type="ARBA" id="ARBA00023316"/>
    </source>
</evidence>
<evidence type="ECO:0000256" key="3">
    <source>
        <dbReference type="ARBA" id="ARBA00012780"/>
    </source>
</evidence>
<dbReference type="GO" id="GO:0071555">
    <property type="term" value="P:cell wall organization"/>
    <property type="evidence" value="ECO:0007669"/>
    <property type="project" value="UniProtKB-KW"/>
</dbReference>
<reference evidence="11 12" key="1">
    <citation type="submission" date="2020-05" db="EMBL/GenBank/DDBJ databases">
        <title>Identification and distribution of gene clusters putatively required for synthesis of sphingolipid metabolism inhibitors in phylogenetically diverse species of the filamentous fungus Fusarium.</title>
        <authorList>
            <person name="Kim H.-S."/>
            <person name="Busman M."/>
            <person name="Brown D.W."/>
            <person name="Divon H."/>
            <person name="Uhlig S."/>
            <person name="Proctor R.H."/>
        </authorList>
    </citation>
    <scope>NUCLEOTIDE SEQUENCE [LARGE SCALE GENOMIC DNA]</scope>
    <source>
        <strain evidence="11 12">NRRL 25211</strain>
    </source>
</reference>
<name>A0A8H5KPX9_9HYPO</name>
<dbReference type="AlphaFoldDB" id="A0A8H5KPX9"/>
<dbReference type="EC" id="3.2.1.39" evidence="3"/>
<dbReference type="GO" id="GO:0000272">
    <property type="term" value="P:polysaccharide catabolic process"/>
    <property type="evidence" value="ECO:0007669"/>
    <property type="project" value="UniProtKB-KW"/>
</dbReference>
<evidence type="ECO:0000256" key="8">
    <source>
        <dbReference type="ARBA" id="ARBA00023326"/>
    </source>
</evidence>
<organism evidence="11 12">
    <name type="scientific">Fusarium pseudoanthophilum</name>
    <dbReference type="NCBI Taxonomy" id="48495"/>
    <lineage>
        <taxon>Eukaryota</taxon>
        <taxon>Fungi</taxon>
        <taxon>Dikarya</taxon>
        <taxon>Ascomycota</taxon>
        <taxon>Pezizomycotina</taxon>
        <taxon>Sordariomycetes</taxon>
        <taxon>Hypocreomycetidae</taxon>
        <taxon>Hypocreales</taxon>
        <taxon>Nectriaceae</taxon>
        <taxon>Fusarium</taxon>
        <taxon>Fusarium fujikuroi species complex</taxon>
    </lineage>
</organism>
<feature type="domain" description="Glycosyl hydrolase family 81 C-terminal" evidence="10">
    <location>
        <begin position="370"/>
        <end position="726"/>
    </location>
</feature>
<keyword evidence="4 11" id="KW-0378">Hydrolase</keyword>
<evidence type="ECO:0000256" key="5">
    <source>
        <dbReference type="ARBA" id="ARBA00023277"/>
    </source>
</evidence>
<dbReference type="InterPro" id="IPR005200">
    <property type="entry name" value="Endo-beta-glucanase"/>
</dbReference>